<feature type="domain" description="Topo IA-type catalytic" evidence="13">
    <location>
        <begin position="124"/>
        <end position="548"/>
    </location>
</feature>
<dbReference type="InterPro" id="IPR003602">
    <property type="entry name" value="Topo_IA_DNA-bd_dom"/>
</dbReference>
<dbReference type="PANTHER" id="PTHR42785">
    <property type="entry name" value="DNA TOPOISOMERASE, TYPE IA, CORE"/>
    <property type="match status" value="1"/>
</dbReference>
<dbReference type="InterPro" id="IPR013497">
    <property type="entry name" value="Topo_IA_cen"/>
</dbReference>
<reference evidence="14" key="1">
    <citation type="submission" date="2014-12" db="EMBL/GenBank/DDBJ databases">
        <title>Detection a broad host range IncP plasmid carrying cfr gene from extended-spectrum cephalosporin-resistant Escherichia coli.</title>
        <authorList>
            <person name="Liu X.-Q."/>
            <person name="Liu J.-H."/>
            <person name="Zeng Z.-l."/>
        </authorList>
    </citation>
    <scope>NUCLEOTIDE SEQUENCE</scope>
    <source>
        <strain evidence="14">FP671</strain>
        <plasmid evidence="14">pHNFP671</plasmid>
    </source>
</reference>
<evidence type="ECO:0000313" key="17">
    <source>
        <dbReference type="Proteomes" id="UP000250671"/>
    </source>
</evidence>
<dbReference type="Gene3D" id="1.10.460.10">
    <property type="entry name" value="Topoisomerase I, domain 2"/>
    <property type="match status" value="1"/>
</dbReference>
<keyword evidence="6" id="KW-0460">Magnesium</keyword>
<sequence>MKLMIVESPGKVKKIREILGDGWKVAASVGHVRDLPEKDIGVAAPDFKPTYVATERGKEVLAKLKQDVQHSDAVFLATDLDREGEAIAWHLKQALRLENPQRVTFAEITPRAIKAALASPRAINIPMVASQEGRRVLDRLVGYMVSPRLSEMSGRQGLSAGRVQSPAVRIILERERAIQNFKPTAHFGVRLNFAGDWFAEWDVKPFLAEGSEYFMDEGFAKKIAAIREVDVISYEEKNASKAPPAPFITSTLQQAASNKLKMKPKATMTTAQKLYEQGHITYMRTDNPNLSDDALVEIYQLCKAKGLPMASKPRTWKAKGDAQEAHEAIRPSHFDVEEAGSTPEEKALYRLIWDRAVACQLESARYAVRVARFRASDNSDGKPVEFEAEGRTLTYAGWTTLFKDDTEADDGKKEEKPKNPIPSLQRGQHLTAESGKVLSKTTRAPSRFTEASLIAELERLGIGRPSTYAAIMENIMRRGYVKSDSANKYLLPTETGALVIDALVKGGFSFIEYDFTRAMEGELDKVAHGQTSYKNVVGSVYGRLESELSHLKIDVAPQYPCPNCGKALFRKKGATGFFWGCSGYPDCSTTLPDTAGKPGKPKPKPEASGFKCPDCGKPLIRRKKPATGGKKGYDFFGCSGYPGCSSKFDAVNGKPKFEKK</sequence>
<dbReference type="GO" id="GO:0006265">
    <property type="term" value="P:DNA topological change"/>
    <property type="evidence" value="ECO:0007669"/>
    <property type="project" value="UniProtKB-UniRule"/>
</dbReference>
<evidence type="ECO:0000256" key="11">
    <source>
        <dbReference type="SAM" id="MobiDB-lite"/>
    </source>
</evidence>
<dbReference type="SMART" id="SM00437">
    <property type="entry name" value="TOP1Ac"/>
    <property type="match status" value="1"/>
</dbReference>
<feature type="site" description="Interaction with DNA" evidence="10">
    <location>
        <position position="143"/>
    </location>
</feature>
<reference evidence="15" key="2">
    <citation type="journal article" date="2015" name="Antimicrob. Agents Chemother.">
        <title>Characterization of a cfr-carrying plasmid from porcine Escherichia coli that closely resembles plasmid pEA3 from the plant pathogen Erwinia amylovora.</title>
        <authorList>
            <person name="Zhang R."/>
            <person name="Sun B."/>
            <person name="Wang Y."/>
            <person name="Lei L."/>
            <person name="Schwarz S."/>
            <person name="Wu C."/>
        </authorList>
    </citation>
    <scope>NUCLEOTIDE SEQUENCE</scope>
    <source>
        <strain evidence="15">FSEC-01</strain>
        <plasmid evidence="15">pFSEC-01</plasmid>
    </source>
</reference>
<dbReference type="InterPro" id="IPR006171">
    <property type="entry name" value="TOPRIM_dom"/>
</dbReference>
<evidence type="ECO:0000259" key="13">
    <source>
        <dbReference type="PROSITE" id="PS52039"/>
    </source>
</evidence>
<accession>A0A0C5PL28</accession>
<feature type="region of interest" description="Disordered" evidence="11">
    <location>
        <begin position="406"/>
        <end position="427"/>
    </location>
</feature>
<evidence type="ECO:0000313" key="15">
    <source>
        <dbReference type="EMBL" id="ALG88833.1"/>
    </source>
</evidence>
<dbReference type="GO" id="GO:0003917">
    <property type="term" value="F:DNA topoisomerase type I (single strand cut, ATP-independent) activity"/>
    <property type="evidence" value="ECO:0007669"/>
    <property type="project" value="UniProtKB-UniRule"/>
</dbReference>
<dbReference type="Gene3D" id="3.30.65.10">
    <property type="entry name" value="Bacterial Topoisomerase I, domain 1"/>
    <property type="match status" value="2"/>
</dbReference>
<feature type="active site" description="O-(5'-phospho-DNA)-tyrosine intermediate" evidence="10">
    <location>
        <position position="282"/>
    </location>
</feature>
<keyword evidence="7 10" id="KW-0799">Topoisomerase</keyword>
<dbReference type="HAMAP" id="MF_00952">
    <property type="entry name" value="Topoisom_1_prok"/>
    <property type="match status" value="1"/>
</dbReference>
<evidence type="ECO:0000256" key="7">
    <source>
        <dbReference type="ARBA" id="ARBA00023029"/>
    </source>
</evidence>
<dbReference type="InterPro" id="IPR005733">
    <property type="entry name" value="TopoI_bac-type"/>
</dbReference>
<proteinExistence type="inferred from homology"/>
<dbReference type="EMBL" id="UCZA01000042">
    <property type="protein sequence ID" value="SQP88079.1"/>
    <property type="molecule type" value="Genomic_DNA"/>
</dbReference>
<geneLocation type="plasmid" evidence="15">
    <name>pFSEC-01</name>
</geneLocation>
<dbReference type="Proteomes" id="UP000250671">
    <property type="component" value="Unassembled WGS sequence"/>
</dbReference>
<dbReference type="PROSITE" id="PS00396">
    <property type="entry name" value="TOPO_IA_1"/>
    <property type="match status" value="1"/>
</dbReference>
<dbReference type="InterPro" id="IPR028612">
    <property type="entry name" value="Topoisom_1_IA"/>
</dbReference>
<keyword evidence="5" id="KW-0862">Zinc</keyword>
<dbReference type="InterPro" id="IPR003601">
    <property type="entry name" value="Topo_IA_2"/>
</dbReference>
<dbReference type="CDD" id="cd03363">
    <property type="entry name" value="TOPRIM_TopoIA_TopoI"/>
    <property type="match status" value="1"/>
</dbReference>
<evidence type="ECO:0000313" key="16">
    <source>
        <dbReference type="EMBL" id="SQP88079.1"/>
    </source>
</evidence>
<evidence type="ECO:0000256" key="5">
    <source>
        <dbReference type="ARBA" id="ARBA00022833"/>
    </source>
</evidence>
<dbReference type="SMART" id="SM00436">
    <property type="entry name" value="TOP1Bc"/>
    <property type="match status" value="1"/>
</dbReference>
<dbReference type="Gene3D" id="2.70.20.10">
    <property type="entry name" value="Topoisomerase I, domain 3"/>
    <property type="match status" value="1"/>
</dbReference>
<dbReference type="SMART" id="SM00493">
    <property type="entry name" value="TOPRIM"/>
    <property type="match status" value="1"/>
</dbReference>
<evidence type="ECO:0000256" key="6">
    <source>
        <dbReference type="ARBA" id="ARBA00022842"/>
    </source>
</evidence>
<comment type="catalytic activity">
    <reaction evidence="1 10">
        <text>ATP-independent breakage of single-stranded DNA, followed by passage and rejoining.</text>
        <dbReference type="EC" id="5.6.2.1"/>
    </reaction>
</comment>
<dbReference type="RefSeq" id="WP_000772478.1">
    <property type="nucleotide sequence ID" value="NZ_CP035316.1"/>
</dbReference>
<name>A0A0C5PL28_ECOLX</name>
<dbReference type="Pfam" id="PF01131">
    <property type="entry name" value="Topoisom_bac"/>
    <property type="match status" value="1"/>
</dbReference>
<geneLocation type="plasmid" evidence="14">
    <name>pHNFP671</name>
</geneLocation>
<feature type="domain" description="Toprim" evidence="12">
    <location>
        <begin position="1"/>
        <end position="110"/>
    </location>
</feature>
<dbReference type="Gene3D" id="1.10.290.10">
    <property type="entry name" value="Topoisomerase I, domain 4"/>
    <property type="match status" value="1"/>
</dbReference>
<dbReference type="EMBL" id="KP324830">
    <property type="protein sequence ID" value="AJQ17285.1"/>
    <property type="molecule type" value="Genomic_DNA"/>
</dbReference>
<evidence type="ECO:0000259" key="12">
    <source>
        <dbReference type="PROSITE" id="PS50880"/>
    </source>
</evidence>
<dbReference type="InterPro" id="IPR013824">
    <property type="entry name" value="Topo_IA_cen_sub1"/>
</dbReference>
<feature type="region of interest" description="Interaction with DNA" evidence="10">
    <location>
        <begin position="159"/>
        <end position="164"/>
    </location>
</feature>
<dbReference type="EMBL" id="KR779901">
    <property type="protein sequence ID" value="ALG88833.1"/>
    <property type="molecule type" value="Genomic_DNA"/>
</dbReference>
<dbReference type="SUPFAM" id="SSF56712">
    <property type="entry name" value="Prokaryotic type I DNA topoisomerase"/>
    <property type="match status" value="1"/>
</dbReference>
<dbReference type="GO" id="GO:0008270">
    <property type="term" value="F:zinc ion binding"/>
    <property type="evidence" value="ECO:0007669"/>
    <property type="project" value="UniProtKB-KW"/>
</dbReference>
<comment type="subunit">
    <text evidence="10">Monomer.</text>
</comment>
<dbReference type="AlphaFoldDB" id="A0A0C5PL28"/>
<dbReference type="InterPro" id="IPR013826">
    <property type="entry name" value="Topo_IA_cen_sub3"/>
</dbReference>
<dbReference type="Gene3D" id="3.40.50.140">
    <property type="match status" value="1"/>
</dbReference>
<dbReference type="Pfam" id="PF01751">
    <property type="entry name" value="Toprim"/>
    <property type="match status" value="1"/>
</dbReference>
<keyword evidence="4" id="KW-0863">Zinc-finger</keyword>
<dbReference type="PRINTS" id="PR00417">
    <property type="entry name" value="PRTPISMRASEI"/>
</dbReference>
<keyword evidence="9 10" id="KW-0413">Isomerase</keyword>
<reference evidence="16 17" key="3">
    <citation type="submission" date="2018-06" db="EMBL/GenBank/DDBJ databases">
        <authorList>
            <consortium name="Pathogen Informatics"/>
            <person name="Doyle S."/>
        </authorList>
    </citation>
    <scope>NUCLEOTIDE SEQUENCE [LARGE SCALE GENOMIC DNA]</scope>
    <source>
        <strain evidence="16 17">VREC0535</strain>
    </source>
</reference>
<dbReference type="EC" id="5.6.2.1" evidence="10"/>
<dbReference type="InterPro" id="IPR013498">
    <property type="entry name" value="Topo_IA_Znf"/>
</dbReference>
<comment type="function">
    <text evidence="10">Releases the supercoiling and torsional tension of DNA, which is introduced during the DNA replication and transcription, by transiently cleaving and rejoining one strand of the DNA duplex. Introduces a single-strand break via transesterification at a target site in duplex DNA. The scissile phosphodiester is attacked by the catalytic tyrosine of the enzyme, resulting in the formation of a DNA-(5'-phosphotyrosyl)-enzyme intermediate and the expulsion of a 3'-OH DNA strand. The free DNA strand then undergoes passage around the unbroken strand, thus removing DNA supercoils. Finally, in the religation step, the DNA 3'-OH attacks the covalent intermediate to expel the active-site tyrosine and restore the DNA phosphodiester backbone.</text>
</comment>
<dbReference type="InterPro" id="IPR023405">
    <property type="entry name" value="Topo_IA_core_domain"/>
</dbReference>
<feature type="site" description="Interaction with DNA" evidence="10">
    <location>
        <position position="478"/>
    </location>
</feature>
<evidence type="ECO:0000256" key="4">
    <source>
        <dbReference type="ARBA" id="ARBA00022771"/>
    </source>
</evidence>
<dbReference type="InterPro" id="IPR034149">
    <property type="entry name" value="TOPRIM_TopoI"/>
</dbReference>
<dbReference type="InterPro" id="IPR000380">
    <property type="entry name" value="Topo_IA"/>
</dbReference>
<gene>
    <name evidence="10 14" type="primary">topA</name>
    <name evidence="16" type="synonym">topA_3</name>
    <name evidence="16" type="ORF">SAMEA3752557_04905</name>
</gene>
<evidence type="ECO:0000256" key="3">
    <source>
        <dbReference type="ARBA" id="ARBA00022723"/>
    </source>
</evidence>
<feature type="site" description="Interaction with DNA" evidence="10">
    <location>
        <position position="135"/>
    </location>
</feature>
<dbReference type="PROSITE" id="PS52039">
    <property type="entry name" value="TOPO_IA_2"/>
    <property type="match status" value="1"/>
</dbReference>
<dbReference type="InterPro" id="IPR023406">
    <property type="entry name" value="Topo_IA_AS"/>
</dbReference>
<dbReference type="NCBIfam" id="TIGR01051">
    <property type="entry name" value="topA_bact"/>
    <property type="match status" value="1"/>
</dbReference>
<keyword evidence="3" id="KW-0479">Metal-binding</keyword>
<feature type="site" description="Interaction with DNA" evidence="10">
    <location>
        <position position="134"/>
    </location>
</feature>
<dbReference type="CDD" id="cd00186">
    <property type="entry name" value="TOP1Ac"/>
    <property type="match status" value="1"/>
</dbReference>
<dbReference type="SUPFAM" id="SSF57783">
    <property type="entry name" value="Zinc beta-ribbon"/>
    <property type="match status" value="1"/>
</dbReference>
<feature type="compositionally biased region" description="Basic and acidic residues" evidence="11">
    <location>
        <begin position="406"/>
        <end position="418"/>
    </location>
</feature>
<dbReference type="GO" id="GO:0003677">
    <property type="term" value="F:DNA binding"/>
    <property type="evidence" value="ECO:0007669"/>
    <property type="project" value="UniProtKB-KW"/>
</dbReference>
<organism evidence="14">
    <name type="scientific">Escherichia coli</name>
    <dbReference type="NCBI Taxonomy" id="562"/>
    <lineage>
        <taxon>Bacteria</taxon>
        <taxon>Pseudomonadati</taxon>
        <taxon>Pseudomonadota</taxon>
        <taxon>Gammaproteobacteria</taxon>
        <taxon>Enterobacterales</taxon>
        <taxon>Enterobacteriaceae</taxon>
        <taxon>Escherichia</taxon>
    </lineage>
</organism>
<feature type="site" description="Interaction with DNA" evidence="10">
    <location>
        <position position="31"/>
    </location>
</feature>
<evidence type="ECO:0000313" key="14">
    <source>
        <dbReference type="EMBL" id="AJQ17285.1"/>
    </source>
</evidence>
<evidence type="ECO:0000256" key="10">
    <source>
        <dbReference type="HAMAP-Rule" id="MF_00952"/>
    </source>
</evidence>
<dbReference type="PROSITE" id="PS50880">
    <property type="entry name" value="TOPRIM"/>
    <property type="match status" value="1"/>
</dbReference>
<evidence type="ECO:0000256" key="9">
    <source>
        <dbReference type="ARBA" id="ARBA00023235"/>
    </source>
</evidence>
<dbReference type="Pfam" id="PF01396">
    <property type="entry name" value="Zn_ribbon_Top1"/>
    <property type="match status" value="2"/>
</dbReference>
<comment type="caution">
    <text evidence="10">Lacks conserved residue(s) required for the propagation of feature annotation.</text>
</comment>
<dbReference type="PANTHER" id="PTHR42785:SF1">
    <property type="entry name" value="DNA TOPOISOMERASE"/>
    <property type="match status" value="1"/>
</dbReference>
<evidence type="ECO:0000256" key="8">
    <source>
        <dbReference type="ARBA" id="ARBA00023125"/>
    </source>
</evidence>
<evidence type="ECO:0000256" key="1">
    <source>
        <dbReference type="ARBA" id="ARBA00000213"/>
    </source>
</evidence>
<dbReference type="GO" id="GO:0005694">
    <property type="term" value="C:chromosome"/>
    <property type="evidence" value="ECO:0007669"/>
    <property type="project" value="InterPro"/>
</dbReference>
<keyword evidence="8 10" id="KW-0238">DNA-binding</keyword>
<feature type="site" description="Interaction with DNA" evidence="10">
    <location>
        <position position="138"/>
    </location>
</feature>
<evidence type="ECO:0000256" key="2">
    <source>
        <dbReference type="ARBA" id="ARBA00009446"/>
    </source>
</evidence>
<feature type="site" description="Interaction with DNA" evidence="10">
    <location>
        <position position="284"/>
    </location>
</feature>
<dbReference type="InterPro" id="IPR013825">
    <property type="entry name" value="Topo_IA_cen_sub2"/>
</dbReference>
<keyword evidence="14" id="KW-0614">Plasmid</keyword>
<protein>
    <recommendedName>
        <fullName evidence="10">DNA topoisomerase 1</fullName>
        <ecNumber evidence="10">5.6.2.1</ecNumber>
    </recommendedName>
    <alternativeName>
        <fullName evidence="10">DNA topoisomerase I</fullName>
    </alternativeName>
</protein>
<comment type="similarity">
    <text evidence="2 10">Belongs to the type IA topoisomerase family.</text>
</comment>